<dbReference type="GO" id="GO:0032300">
    <property type="term" value="C:mismatch repair complex"/>
    <property type="evidence" value="ECO:0007669"/>
    <property type="project" value="InterPro"/>
</dbReference>
<feature type="region of interest" description="Disordered" evidence="5">
    <location>
        <begin position="354"/>
        <end position="424"/>
    </location>
</feature>
<comment type="similarity">
    <text evidence="1 4">Belongs to the DNA mismatch repair MutL/HexB family.</text>
</comment>
<dbReference type="InterPro" id="IPR014721">
    <property type="entry name" value="Ribsml_uS5_D2-typ_fold_subgr"/>
</dbReference>
<proteinExistence type="inferred from homology"/>
<dbReference type="InterPro" id="IPR013507">
    <property type="entry name" value="DNA_mismatch_S5_2-like"/>
</dbReference>
<dbReference type="GO" id="GO:0005524">
    <property type="term" value="F:ATP binding"/>
    <property type="evidence" value="ECO:0007669"/>
    <property type="project" value="InterPro"/>
</dbReference>
<dbReference type="InterPro" id="IPR014790">
    <property type="entry name" value="MutL_C"/>
</dbReference>
<dbReference type="AlphaFoldDB" id="A0A328UAV9"/>
<dbReference type="PROSITE" id="PS00058">
    <property type="entry name" value="DNA_MISMATCH_REPAIR_1"/>
    <property type="match status" value="1"/>
</dbReference>
<dbReference type="CDD" id="cd00782">
    <property type="entry name" value="MutL_Trans"/>
    <property type="match status" value="1"/>
</dbReference>
<dbReference type="SUPFAM" id="SSF55874">
    <property type="entry name" value="ATPase domain of HSP90 chaperone/DNA topoisomerase II/histidine kinase"/>
    <property type="match status" value="1"/>
</dbReference>
<dbReference type="FunFam" id="3.30.565.10:FF:000003">
    <property type="entry name" value="DNA mismatch repair endonuclease MutL"/>
    <property type="match status" value="1"/>
</dbReference>
<organism evidence="8 9">
    <name type="scientific">Hydrogeniiclostridium mannosilyticum</name>
    <dbReference type="NCBI Taxonomy" id="2764322"/>
    <lineage>
        <taxon>Bacteria</taxon>
        <taxon>Bacillati</taxon>
        <taxon>Bacillota</taxon>
        <taxon>Clostridia</taxon>
        <taxon>Eubacteriales</taxon>
        <taxon>Acutalibacteraceae</taxon>
        <taxon>Hydrogeniiclostridium</taxon>
    </lineage>
</organism>
<comment type="function">
    <text evidence="4">This protein is involved in the repair of mismatches in DNA. It is required for dam-dependent methyl-directed DNA mismatch repair. May act as a 'molecular matchmaker', a protein that promotes the formation of a stable complex between two or more DNA-binding proteins in an ATP-dependent manner without itself being part of a final effector complex.</text>
</comment>
<dbReference type="RefSeq" id="WP_112333675.1">
    <property type="nucleotide sequence ID" value="NZ_QLYR01000014.1"/>
</dbReference>
<keyword evidence="8" id="KW-0378">Hydrolase</keyword>
<dbReference type="GO" id="GO:0140664">
    <property type="term" value="F:ATP-dependent DNA damage sensor activity"/>
    <property type="evidence" value="ECO:0007669"/>
    <property type="project" value="InterPro"/>
</dbReference>
<feature type="domain" description="DNA mismatch repair protein S5" evidence="7">
    <location>
        <begin position="209"/>
        <end position="327"/>
    </location>
</feature>
<keyword evidence="2 4" id="KW-0227">DNA damage</keyword>
<name>A0A328UAV9_9FIRM</name>
<dbReference type="InterPro" id="IPR020667">
    <property type="entry name" value="DNA_mismatch_repair_MutL"/>
</dbReference>
<dbReference type="Proteomes" id="UP000249377">
    <property type="component" value="Unassembled WGS sequence"/>
</dbReference>
<evidence type="ECO:0000256" key="3">
    <source>
        <dbReference type="ARBA" id="ARBA00023204"/>
    </source>
</evidence>
<dbReference type="SUPFAM" id="SSF54211">
    <property type="entry name" value="Ribosomal protein S5 domain 2-like"/>
    <property type="match status" value="1"/>
</dbReference>
<dbReference type="InterPro" id="IPR042120">
    <property type="entry name" value="MutL_C_dimsub"/>
</dbReference>
<dbReference type="EMBL" id="QLYR01000014">
    <property type="protein sequence ID" value="RAQ22189.1"/>
    <property type="molecule type" value="Genomic_DNA"/>
</dbReference>
<dbReference type="SMART" id="SM00853">
    <property type="entry name" value="MutL_C"/>
    <property type="match status" value="1"/>
</dbReference>
<evidence type="ECO:0000259" key="6">
    <source>
        <dbReference type="SMART" id="SM00853"/>
    </source>
</evidence>
<keyword evidence="3 4" id="KW-0234">DNA repair</keyword>
<evidence type="ECO:0000256" key="2">
    <source>
        <dbReference type="ARBA" id="ARBA00022763"/>
    </source>
</evidence>
<gene>
    <name evidence="4 8" type="primary">mutL</name>
    <name evidence="8" type="ORF">DPQ25_13390</name>
</gene>
<dbReference type="Gene3D" id="3.30.565.10">
    <property type="entry name" value="Histidine kinase-like ATPase, C-terminal domain"/>
    <property type="match status" value="1"/>
</dbReference>
<dbReference type="Pfam" id="PF13589">
    <property type="entry name" value="HATPase_c_3"/>
    <property type="match status" value="1"/>
</dbReference>
<dbReference type="SMART" id="SM01340">
    <property type="entry name" value="DNA_mis_repair"/>
    <property type="match status" value="1"/>
</dbReference>
<dbReference type="PANTHER" id="PTHR10073:SF12">
    <property type="entry name" value="DNA MISMATCH REPAIR PROTEIN MLH1"/>
    <property type="match status" value="1"/>
</dbReference>
<dbReference type="InterPro" id="IPR038973">
    <property type="entry name" value="MutL/Mlh/Pms-like"/>
</dbReference>
<dbReference type="CDD" id="cd16926">
    <property type="entry name" value="HATPase_MutL-MLH-PMS-like"/>
    <property type="match status" value="1"/>
</dbReference>
<dbReference type="GO" id="GO:0016887">
    <property type="term" value="F:ATP hydrolysis activity"/>
    <property type="evidence" value="ECO:0007669"/>
    <property type="project" value="InterPro"/>
</dbReference>
<keyword evidence="8" id="KW-0540">Nuclease</keyword>
<feature type="compositionally biased region" description="Basic and acidic residues" evidence="5">
    <location>
        <begin position="363"/>
        <end position="374"/>
    </location>
</feature>
<evidence type="ECO:0000256" key="5">
    <source>
        <dbReference type="SAM" id="MobiDB-lite"/>
    </source>
</evidence>
<reference evidence="8 9" key="1">
    <citation type="submission" date="2018-06" db="EMBL/GenBank/DDBJ databases">
        <title>Noncontiguous genome sequence of Ruminococcaceae bacterium ASD2818.</title>
        <authorList>
            <person name="Chaplin A.V."/>
            <person name="Sokolova S.R."/>
            <person name="Kochetkova T.O."/>
            <person name="Goltsov A.Y."/>
            <person name="Trofimov D.Y."/>
            <person name="Efimov B.A."/>
        </authorList>
    </citation>
    <scope>NUCLEOTIDE SEQUENCE [LARGE SCALE GENOMIC DNA]</scope>
    <source>
        <strain evidence="8 9">ASD2818</strain>
    </source>
</reference>
<dbReference type="NCBIfam" id="TIGR00585">
    <property type="entry name" value="mutl"/>
    <property type="match status" value="1"/>
</dbReference>
<comment type="caution">
    <text evidence="8">The sequence shown here is derived from an EMBL/GenBank/DDBJ whole genome shotgun (WGS) entry which is preliminary data.</text>
</comment>
<dbReference type="InterPro" id="IPR042121">
    <property type="entry name" value="MutL_C_regsub"/>
</dbReference>
<dbReference type="Gene3D" id="3.30.230.10">
    <property type="match status" value="1"/>
</dbReference>
<dbReference type="Gene3D" id="3.30.1370.100">
    <property type="entry name" value="MutL, C-terminal domain, regulatory subdomain"/>
    <property type="match status" value="1"/>
</dbReference>
<dbReference type="InterPro" id="IPR014762">
    <property type="entry name" value="DNA_mismatch_repair_CS"/>
</dbReference>
<keyword evidence="8" id="KW-0255">Endonuclease</keyword>
<dbReference type="InterPro" id="IPR002099">
    <property type="entry name" value="MutL/Mlh/PMS"/>
</dbReference>
<dbReference type="Pfam" id="PF01119">
    <property type="entry name" value="DNA_mis_repair"/>
    <property type="match status" value="1"/>
</dbReference>
<dbReference type="InterPro" id="IPR036890">
    <property type="entry name" value="HATPase_C_sf"/>
</dbReference>
<protein>
    <recommendedName>
        <fullName evidence="4">DNA mismatch repair protein MutL</fullName>
    </recommendedName>
</protein>
<dbReference type="GO" id="GO:0006298">
    <property type="term" value="P:mismatch repair"/>
    <property type="evidence" value="ECO:0007669"/>
    <property type="project" value="UniProtKB-UniRule"/>
</dbReference>
<evidence type="ECO:0000256" key="1">
    <source>
        <dbReference type="ARBA" id="ARBA00006082"/>
    </source>
</evidence>
<dbReference type="GO" id="GO:0030983">
    <property type="term" value="F:mismatched DNA binding"/>
    <property type="evidence" value="ECO:0007669"/>
    <property type="project" value="InterPro"/>
</dbReference>
<keyword evidence="9" id="KW-1185">Reference proteome</keyword>
<sequence>MGKINVLDKHVAELIAAGEVVERPASVIKELVENSIDAGAAIVTVEIKAGGVSYMRITDNGCGMAREDVPVAFLRHATSKVHKQDDLEQIGTLGFRGEALASVASVSHVEVLTCEPGAVEGTHYIISGGEEEYCGPAGCAAGTTMMIRDLFYNTPARMKFLKKDVTEANAVAAVMDKLALSHPEVSIRFIREGKEALHTPGDGSLKSAIYTVFGKEFTAGLIPVDYSYQGIRAHGFVSKPAAARPNRSMQHFFINGRYIKSRTAMVALEEAFKGTLMVGKLPACVLHLDIAAGAVDVNVHPAKLEVRFVNEKPIFDCVYYGVKTALQKGDTPNVMHFPQSGVPSITPVRQEVKTFKEPSPAEPAHEEKAGDTELSKPGPLPESAAERRFESHLPNKRTLEDPAAKSTTEQAGPSAGTAAISSPIPVHYEPARPLAVRPDIYYDEDEPGSNSEHSKVISEKKDINAYKEEKTHKEEIKSFLPEPTNQELTLVGEAFGTYIILQSGKEELVIIDKHAAHERMLYEQLKQQETEAYQQMLLAPVPVTLDKNEYAAVLESLELYAKAGFEIEDFGAGTVLVRSAPLVLGGEGVADAVMEIAGYLLNAKNDLTTEKLDWLYHNVACRAAVKAGDVSSTMELMDLAKRLQQHPEIRYCPHGRPVCIIMKRKDLEQQFGRI</sequence>
<dbReference type="HAMAP" id="MF_00149">
    <property type="entry name" value="DNA_mis_repair"/>
    <property type="match status" value="1"/>
</dbReference>
<dbReference type="InterPro" id="IPR020568">
    <property type="entry name" value="Ribosomal_Su5_D2-typ_SF"/>
</dbReference>
<evidence type="ECO:0000256" key="4">
    <source>
        <dbReference type="HAMAP-Rule" id="MF_00149"/>
    </source>
</evidence>
<evidence type="ECO:0000313" key="9">
    <source>
        <dbReference type="Proteomes" id="UP000249377"/>
    </source>
</evidence>
<evidence type="ECO:0000313" key="8">
    <source>
        <dbReference type="EMBL" id="RAQ22189.1"/>
    </source>
</evidence>
<dbReference type="SUPFAM" id="SSF118116">
    <property type="entry name" value="DNA mismatch repair protein MutL"/>
    <property type="match status" value="1"/>
</dbReference>
<evidence type="ECO:0000259" key="7">
    <source>
        <dbReference type="SMART" id="SM01340"/>
    </source>
</evidence>
<accession>A0A328UAV9</accession>
<feature type="domain" description="MutL C-terminal dimerisation" evidence="6">
    <location>
        <begin position="490"/>
        <end position="631"/>
    </location>
</feature>
<dbReference type="InterPro" id="IPR037198">
    <property type="entry name" value="MutL_C_sf"/>
</dbReference>
<dbReference type="Gene3D" id="3.30.1540.20">
    <property type="entry name" value="MutL, C-terminal domain, dimerisation subdomain"/>
    <property type="match status" value="1"/>
</dbReference>
<dbReference type="PANTHER" id="PTHR10073">
    <property type="entry name" value="DNA MISMATCH REPAIR PROTEIN MLH, PMS, MUTL"/>
    <property type="match status" value="1"/>
</dbReference>
<dbReference type="Pfam" id="PF08676">
    <property type="entry name" value="MutL_C"/>
    <property type="match status" value="1"/>
</dbReference>
<feature type="compositionally biased region" description="Basic and acidic residues" evidence="5">
    <location>
        <begin position="384"/>
        <end position="403"/>
    </location>
</feature>
<dbReference type="GO" id="GO:0004519">
    <property type="term" value="F:endonuclease activity"/>
    <property type="evidence" value="ECO:0007669"/>
    <property type="project" value="UniProtKB-KW"/>
</dbReference>